<dbReference type="Gene3D" id="3.90.25.10">
    <property type="entry name" value="UDP-galactose 4-epimerase, domain 1"/>
    <property type="match status" value="1"/>
</dbReference>
<dbReference type="AlphaFoldDB" id="A0A3D9HA74"/>
<accession>A0A3D9HA74</accession>
<sequence length="286" mass="32612">MKRVIVLGANGQLGKTIKDFEKFEAIKFSFFSRNEIDITDINSLTKNFKDADFDLCINCAAYTNVEAAERNVAEAFLINAEGVKNIAEVCNSYKVKLIHISTDYVFDGKKGKPYTTTDHTNPINQYGKSKLQGELYIQEKLKEHYIIRASWLYSLHGKNFLKTIISKIESEATLNITTEEEGTPTSCIDLVTFILYIIKVDNLPYGIYNFSAKGSTTWYGFAKEIAKNYKLGNSDKILPTDKYKTQAKRPKFSVLNLNKTEEFYKELRTWEESVGVVVKGYKISRS</sequence>
<evidence type="ECO:0000256" key="3">
    <source>
        <dbReference type="ARBA" id="ARBA00012929"/>
    </source>
</evidence>
<dbReference type="EMBL" id="QRDV01000001">
    <property type="protein sequence ID" value="RED46378.1"/>
    <property type="molecule type" value="Genomic_DNA"/>
</dbReference>
<reference evidence="8 9" key="1">
    <citation type="submission" date="2018-07" db="EMBL/GenBank/DDBJ databases">
        <title>Genomic Encyclopedia of Type Strains, Phase III (KMG-III): the genomes of soil and plant-associated and newly described type strains.</title>
        <authorList>
            <person name="Whitman W."/>
        </authorList>
    </citation>
    <scope>NUCLEOTIDE SEQUENCE [LARGE SCALE GENOMIC DNA]</scope>
    <source>
        <strain evidence="8 9">CECT 7946</strain>
    </source>
</reference>
<dbReference type="SUPFAM" id="SSF51735">
    <property type="entry name" value="NAD(P)-binding Rossmann-fold domains"/>
    <property type="match status" value="1"/>
</dbReference>
<dbReference type="PANTHER" id="PTHR10491:SF4">
    <property type="entry name" value="METHIONINE ADENOSYLTRANSFERASE 2 SUBUNIT BETA"/>
    <property type="match status" value="1"/>
</dbReference>
<feature type="domain" description="RmlD-like substrate binding" evidence="7">
    <location>
        <begin position="3"/>
        <end position="280"/>
    </location>
</feature>
<evidence type="ECO:0000313" key="9">
    <source>
        <dbReference type="Proteomes" id="UP000256980"/>
    </source>
</evidence>
<dbReference type="Gene3D" id="3.40.50.720">
    <property type="entry name" value="NAD(P)-binding Rossmann-like Domain"/>
    <property type="match status" value="1"/>
</dbReference>
<dbReference type="InterPro" id="IPR036291">
    <property type="entry name" value="NAD(P)-bd_dom_sf"/>
</dbReference>
<dbReference type="InterPro" id="IPR029903">
    <property type="entry name" value="RmlD-like-bd"/>
</dbReference>
<dbReference type="Pfam" id="PF04321">
    <property type="entry name" value="RmlD_sub_bind"/>
    <property type="match status" value="1"/>
</dbReference>
<proteinExistence type="inferred from homology"/>
<dbReference type="UniPathway" id="UPA00124"/>
<dbReference type="GO" id="GO:0019305">
    <property type="term" value="P:dTDP-rhamnose biosynthetic process"/>
    <property type="evidence" value="ECO:0007669"/>
    <property type="project" value="UniProtKB-UniPathway"/>
</dbReference>
<dbReference type="PANTHER" id="PTHR10491">
    <property type="entry name" value="DTDP-4-DEHYDRORHAMNOSE REDUCTASE"/>
    <property type="match status" value="1"/>
</dbReference>
<dbReference type="GO" id="GO:0008831">
    <property type="term" value="F:dTDP-4-dehydrorhamnose reductase activity"/>
    <property type="evidence" value="ECO:0007669"/>
    <property type="project" value="UniProtKB-EC"/>
</dbReference>
<gene>
    <name evidence="8" type="ORF">DFQ10_101148</name>
</gene>
<protein>
    <recommendedName>
        <fullName evidence="4 6">dTDP-4-dehydrorhamnose reductase</fullName>
        <ecNumber evidence="3 6">1.1.1.133</ecNumber>
    </recommendedName>
</protein>
<comment type="catalytic activity">
    <reaction evidence="5">
        <text>dTDP-beta-L-rhamnose + NADP(+) = dTDP-4-dehydro-beta-L-rhamnose + NADPH + H(+)</text>
        <dbReference type="Rhea" id="RHEA:21796"/>
        <dbReference type="ChEBI" id="CHEBI:15378"/>
        <dbReference type="ChEBI" id="CHEBI:57510"/>
        <dbReference type="ChEBI" id="CHEBI:57783"/>
        <dbReference type="ChEBI" id="CHEBI:58349"/>
        <dbReference type="ChEBI" id="CHEBI:62830"/>
        <dbReference type="EC" id="1.1.1.133"/>
    </reaction>
</comment>
<comment type="pathway">
    <text evidence="1 6">Carbohydrate biosynthesis; dTDP-L-rhamnose biosynthesis.</text>
</comment>
<comment type="caution">
    <text evidence="8">The sequence shown here is derived from an EMBL/GenBank/DDBJ whole genome shotgun (WGS) entry which is preliminary data.</text>
</comment>
<evidence type="ECO:0000256" key="4">
    <source>
        <dbReference type="ARBA" id="ARBA00017099"/>
    </source>
</evidence>
<name>A0A3D9HA74_9FLAO</name>
<dbReference type="RefSeq" id="WP_115815517.1">
    <property type="nucleotide sequence ID" value="NZ_QRDV01000001.1"/>
</dbReference>
<evidence type="ECO:0000256" key="6">
    <source>
        <dbReference type="RuleBase" id="RU364082"/>
    </source>
</evidence>
<dbReference type="NCBIfam" id="TIGR01214">
    <property type="entry name" value="rmlD"/>
    <property type="match status" value="1"/>
</dbReference>
<comment type="function">
    <text evidence="6">Catalyzes the reduction of dTDP-6-deoxy-L-lyxo-4-hexulose to yield dTDP-L-rhamnose.</text>
</comment>
<dbReference type="CDD" id="cd05254">
    <property type="entry name" value="dTDP_HR_like_SDR_e"/>
    <property type="match status" value="1"/>
</dbReference>
<keyword evidence="9" id="KW-1185">Reference proteome</keyword>
<keyword evidence="6" id="KW-0521">NADP</keyword>
<keyword evidence="6" id="KW-0560">Oxidoreductase</keyword>
<dbReference type="EC" id="1.1.1.133" evidence="3 6"/>
<evidence type="ECO:0000313" key="8">
    <source>
        <dbReference type="EMBL" id="RED46378.1"/>
    </source>
</evidence>
<dbReference type="Proteomes" id="UP000256980">
    <property type="component" value="Unassembled WGS sequence"/>
</dbReference>
<dbReference type="InterPro" id="IPR005913">
    <property type="entry name" value="dTDP_dehydrorham_reduct"/>
</dbReference>
<evidence type="ECO:0000256" key="5">
    <source>
        <dbReference type="ARBA" id="ARBA00048200"/>
    </source>
</evidence>
<evidence type="ECO:0000256" key="1">
    <source>
        <dbReference type="ARBA" id="ARBA00004781"/>
    </source>
</evidence>
<dbReference type="OrthoDB" id="9803892at2"/>
<evidence type="ECO:0000256" key="2">
    <source>
        <dbReference type="ARBA" id="ARBA00010944"/>
    </source>
</evidence>
<organism evidence="8 9">
    <name type="scientific">Winogradskyella eximia</name>
    <dbReference type="NCBI Taxonomy" id="262006"/>
    <lineage>
        <taxon>Bacteria</taxon>
        <taxon>Pseudomonadati</taxon>
        <taxon>Bacteroidota</taxon>
        <taxon>Flavobacteriia</taxon>
        <taxon>Flavobacteriales</taxon>
        <taxon>Flavobacteriaceae</taxon>
        <taxon>Winogradskyella</taxon>
    </lineage>
</organism>
<evidence type="ECO:0000259" key="7">
    <source>
        <dbReference type="Pfam" id="PF04321"/>
    </source>
</evidence>
<dbReference type="GO" id="GO:0005829">
    <property type="term" value="C:cytosol"/>
    <property type="evidence" value="ECO:0007669"/>
    <property type="project" value="TreeGrafter"/>
</dbReference>
<comment type="similarity">
    <text evidence="2 6">Belongs to the dTDP-4-dehydrorhamnose reductase family.</text>
</comment>